<protein>
    <submittedName>
        <fullName evidence="1">Uncharacterized protein</fullName>
    </submittedName>
</protein>
<evidence type="ECO:0000313" key="1">
    <source>
        <dbReference type="EMBL" id="UWZ86823.1"/>
    </source>
</evidence>
<dbReference type="EMBL" id="CP093313">
    <property type="protein sequence ID" value="UWZ86823.1"/>
    <property type="molecule type" value="Genomic_DNA"/>
</dbReference>
<sequence length="144" mass="16510">MYFARKENVGPSLDIYEPIRKMLFESIVVDELFYKGTADGTDILPPALKVVPKHRSRLLVKALGSQGKANYWGEGGDLYVSPDDITLSFIDYYDFSNISLRDFQYYRCKILRFPSHSDYEGREALLQAMDGGVFHDEEHDDDPS</sequence>
<gene>
    <name evidence="1" type="ORF">MOP44_12945</name>
</gene>
<organism evidence="1 2">
    <name type="scientific">Occallatibacter riparius</name>
    <dbReference type="NCBI Taxonomy" id="1002689"/>
    <lineage>
        <taxon>Bacteria</taxon>
        <taxon>Pseudomonadati</taxon>
        <taxon>Acidobacteriota</taxon>
        <taxon>Terriglobia</taxon>
        <taxon>Terriglobales</taxon>
        <taxon>Acidobacteriaceae</taxon>
        <taxon>Occallatibacter</taxon>
    </lineage>
</organism>
<dbReference type="AlphaFoldDB" id="A0A9J7BVU5"/>
<dbReference type="KEGG" id="orp:MOP44_12945"/>
<name>A0A9J7BVU5_9BACT</name>
<dbReference type="RefSeq" id="WP_260796460.1">
    <property type="nucleotide sequence ID" value="NZ_CP093313.1"/>
</dbReference>
<evidence type="ECO:0000313" key="2">
    <source>
        <dbReference type="Proteomes" id="UP001059380"/>
    </source>
</evidence>
<keyword evidence="2" id="KW-1185">Reference proteome</keyword>
<dbReference type="Proteomes" id="UP001059380">
    <property type="component" value="Chromosome"/>
</dbReference>
<accession>A0A9J7BVU5</accession>
<reference evidence="1" key="1">
    <citation type="submission" date="2021-04" db="EMBL/GenBank/DDBJ databases">
        <title>Phylogenetic analysis of Acidobacteriaceae.</title>
        <authorList>
            <person name="Qiu L."/>
            <person name="Zhang Q."/>
        </authorList>
    </citation>
    <scope>NUCLEOTIDE SEQUENCE</scope>
    <source>
        <strain evidence="1">DSM 25168</strain>
    </source>
</reference>
<proteinExistence type="predicted"/>